<accession>A0A6U1STS9</accession>
<keyword evidence="2" id="KW-0560">Oxidoreductase</keyword>
<proteinExistence type="inferred from homology"/>
<dbReference type="PRINTS" id="PR00081">
    <property type="entry name" value="GDHRDH"/>
</dbReference>
<evidence type="ECO:0008006" key="6">
    <source>
        <dbReference type="Google" id="ProtNLM"/>
    </source>
</evidence>
<organism evidence="4">
    <name type="scientific">Vannella robusta</name>
    <dbReference type="NCBI Taxonomy" id="1487602"/>
    <lineage>
        <taxon>Eukaryota</taxon>
        <taxon>Amoebozoa</taxon>
        <taxon>Discosea</taxon>
        <taxon>Flabellinia</taxon>
        <taxon>Vannellidae</taxon>
        <taxon>Vannella</taxon>
    </lineage>
</organism>
<comment type="similarity">
    <text evidence="1 3">Belongs to the short-chain dehydrogenases/reductases (SDR) family.</text>
</comment>
<evidence type="ECO:0000256" key="1">
    <source>
        <dbReference type="ARBA" id="ARBA00006484"/>
    </source>
</evidence>
<dbReference type="PRINTS" id="PR00080">
    <property type="entry name" value="SDRFAMILY"/>
</dbReference>
<dbReference type="Pfam" id="PF00106">
    <property type="entry name" value="adh_short"/>
    <property type="match status" value="1"/>
</dbReference>
<dbReference type="PANTHER" id="PTHR43115:SF4">
    <property type="entry name" value="DEHYDROGENASE_REDUCTASE SDR FAMILY MEMBER 11"/>
    <property type="match status" value="1"/>
</dbReference>
<dbReference type="InterPro" id="IPR002347">
    <property type="entry name" value="SDR_fam"/>
</dbReference>
<dbReference type="Gene3D" id="3.40.50.720">
    <property type="entry name" value="NAD(P)-binding Rossmann-like Domain"/>
    <property type="match status" value="1"/>
</dbReference>
<dbReference type="AlphaFoldDB" id="A0A6U1STS9"/>
<evidence type="ECO:0000313" key="4">
    <source>
        <dbReference type="EMBL" id="CAE2202079.1"/>
    </source>
</evidence>
<sequence>MERWSNKVVLITGATAGIGKAITAKLVAQGVKVVGCGRRLDRLQELEAKHGDSFKGYQCDLAQGQSAISEMFQKIQTDVGAIHCLINNAGVGSFSLVLSEDSSFESWQKILNINVLAVAECSRLAFLNMKQNNVENGQIINISSLSGHRVPAGFTGNAMYSASKHALRALTEGIRQELREMKSSHRVCEISPGLVKTEFFAVMKSEKEAESFYQEKPHISADDVADSVIFVLSTPAHMEVNDILIRPTAQVV</sequence>
<protein>
    <recommendedName>
        <fullName evidence="6">Dehydrogenase/reductase SDR family member 11</fullName>
    </recommendedName>
</protein>
<reference evidence="4" key="1">
    <citation type="submission" date="2021-01" db="EMBL/GenBank/DDBJ databases">
        <authorList>
            <person name="Corre E."/>
            <person name="Pelletier E."/>
            <person name="Niang G."/>
            <person name="Scheremetjew M."/>
            <person name="Finn R."/>
            <person name="Kale V."/>
            <person name="Holt S."/>
            <person name="Cochrane G."/>
            <person name="Meng A."/>
            <person name="Brown T."/>
            <person name="Cohen L."/>
        </authorList>
    </citation>
    <scope>NUCLEOTIDE SEQUENCE</scope>
    <source>
        <strain evidence="4">DIVA3 518/3/11/1/6</strain>
    </source>
</reference>
<dbReference type="GO" id="GO:0016616">
    <property type="term" value="F:oxidoreductase activity, acting on the CH-OH group of donors, NAD or NADP as acceptor"/>
    <property type="evidence" value="ECO:0007669"/>
    <property type="project" value="UniProtKB-ARBA"/>
</dbReference>
<dbReference type="InterPro" id="IPR036291">
    <property type="entry name" value="NAD(P)-bd_dom_sf"/>
</dbReference>
<evidence type="ECO:0000256" key="3">
    <source>
        <dbReference type="RuleBase" id="RU000363"/>
    </source>
</evidence>
<dbReference type="PANTHER" id="PTHR43115">
    <property type="entry name" value="DEHYDROGENASE/REDUCTASE SDR FAMILY MEMBER 11"/>
    <property type="match status" value="1"/>
</dbReference>
<dbReference type="EMBL" id="HBKP01002256">
    <property type="protein sequence ID" value="CAE2202079.1"/>
    <property type="molecule type" value="Transcribed_RNA"/>
</dbReference>
<dbReference type="EMBL" id="HBKP01002257">
    <property type="protein sequence ID" value="CAE2202082.1"/>
    <property type="molecule type" value="Transcribed_RNA"/>
</dbReference>
<dbReference type="FunFam" id="3.40.50.720:FF:000047">
    <property type="entry name" value="NADP-dependent L-serine/L-allo-threonine dehydrogenase"/>
    <property type="match status" value="1"/>
</dbReference>
<evidence type="ECO:0000256" key="2">
    <source>
        <dbReference type="ARBA" id="ARBA00023002"/>
    </source>
</evidence>
<dbReference type="SUPFAM" id="SSF51735">
    <property type="entry name" value="NAD(P)-binding Rossmann-fold domains"/>
    <property type="match status" value="1"/>
</dbReference>
<evidence type="ECO:0000313" key="5">
    <source>
        <dbReference type="EMBL" id="CAE2202082.1"/>
    </source>
</evidence>
<name>A0A6U1STS9_9EUKA</name>
<gene>
    <name evidence="4" type="ORF">VSP0166_LOCUS1635</name>
    <name evidence="5" type="ORF">VSP0166_LOCUS1636</name>
</gene>